<evidence type="ECO:0000313" key="8">
    <source>
        <dbReference type="EMBL" id="KAL0342669.1"/>
    </source>
</evidence>
<dbReference type="InterPro" id="IPR005508">
    <property type="entry name" value="At2g31720-like"/>
</dbReference>
<comment type="subcellular location">
    <subcellularLocation>
        <location evidence="1">Nucleus</location>
    </subcellularLocation>
</comment>
<evidence type="ECO:0000256" key="2">
    <source>
        <dbReference type="ARBA" id="ARBA00023015"/>
    </source>
</evidence>
<dbReference type="AlphaFoldDB" id="A0AAW2NIL7"/>
<evidence type="ECO:0000256" key="3">
    <source>
        <dbReference type="ARBA" id="ARBA00023125"/>
    </source>
</evidence>
<keyword evidence="3" id="KW-0238">DNA-binding</keyword>
<dbReference type="EMBL" id="JACGWM010000011">
    <property type="protein sequence ID" value="KAL0342669.1"/>
    <property type="molecule type" value="Genomic_DNA"/>
</dbReference>
<dbReference type="GO" id="GO:0004523">
    <property type="term" value="F:RNA-DNA hybrid ribonuclease activity"/>
    <property type="evidence" value="ECO:0007669"/>
    <property type="project" value="InterPro"/>
</dbReference>
<dbReference type="Gene3D" id="2.40.330.10">
    <property type="entry name" value="DNA-binding pseudobarrel domain"/>
    <property type="match status" value="1"/>
</dbReference>
<feature type="region of interest" description="Disordered" evidence="6">
    <location>
        <begin position="353"/>
        <end position="372"/>
    </location>
</feature>
<keyword evidence="5" id="KW-0539">Nucleus</keyword>
<dbReference type="Pfam" id="PF13456">
    <property type="entry name" value="RVT_3"/>
    <property type="match status" value="1"/>
</dbReference>
<gene>
    <name evidence="8" type="ORF">Scaly_1929500</name>
</gene>
<keyword evidence="4" id="KW-0804">Transcription</keyword>
<dbReference type="Pfam" id="PF03754">
    <property type="entry name" value="At2g31720-like"/>
    <property type="match status" value="1"/>
</dbReference>
<keyword evidence="2" id="KW-0805">Transcription regulation</keyword>
<protein>
    <recommendedName>
        <fullName evidence="7">RNase H type-1 domain-containing protein</fullName>
    </recommendedName>
</protein>
<dbReference type="Gene3D" id="3.30.420.10">
    <property type="entry name" value="Ribonuclease H-like superfamily/Ribonuclease H"/>
    <property type="match status" value="1"/>
</dbReference>
<feature type="domain" description="RNase H type-1" evidence="7">
    <location>
        <begin position="115"/>
        <end position="192"/>
    </location>
</feature>
<dbReference type="GO" id="GO:0003677">
    <property type="term" value="F:DNA binding"/>
    <property type="evidence" value="ECO:0007669"/>
    <property type="project" value="UniProtKB-KW"/>
</dbReference>
<sequence length="471" mass="54136">MAHLFIQSPAARRAWDYFGTIFNVAPLQTEYVHHMLQAWRLSSPFVRGGHARLLVPIIVLWSIWKLQNEANLMLEHLCGDLDVARRWGFIFTKLSPPNPKLVRWLHPELGWHNLNYDGAAKGNPGEAGGGGLMRNAEGNIIVMYYVYLGVQTNYFAELAARVKGLEIAAEEVYSLVWVELDTLAVIWMIQSGKGPWYTQLLARICILRYRNPIFSIIKSTMWEVDHFDDDDGSRSVSNRRWEYLVHVTKLLFEGKVELEQLVNQVENPNPEAARVGDQDPLVRGFLKKGKRSPRKGKMFIQTPAPVVDRVDDSPQPGKDQARSRRSGQTLEKPQQLFALNNLFPRKYLSRNPLMLKPRRRRRRRVTDLDPNEGRLSIPYRQVQNQFLKSSELEQLDSTPGGIPATLVEPCLEERKMSLRNWKSNSMYALVSGWNEVCSRNALRRPGVVIQLWSFRIHTDLCFALIDHQSSS</sequence>
<evidence type="ECO:0000256" key="6">
    <source>
        <dbReference type="SAM" id="MobiDB-lite"/>
    </source>
</evidence>
<reference evidence="8" key="2">
    <citation type="journal article" date="2024" name="Plant">
        <title>Genomic evolution and insights into agronomic trait innovations of Sesamum species.</title>
        <authorList>
            <person name="Miao H."/>
            <person name="Wang L."/>
            <person name="Qu L."/>
            <person name="Liu H."/>
            <person name="Sun Y."/>
            <person name="Le M."/>
            <person name="Wang Q."/>
            <person name="Wei S."/>
            <person name="Zheng Y."/>
            <person name="Lin W."/>
            <person name="Duan Y."/>
            <person name="Cao H."/>
            <person name="Xiong S."/>
            <person name="Wang X."/>
            <person name="Wei L."/>
            <person name="Li C."/>
            <person name="Ma Q."/>
            <person name="Ju M."/>
            <person name="Zhao R."/>
            <person name="Li G."/>
            <person name="Mu C."/>
            <person name="Tian Q."/>
            <person name="Mei H."/>
            <person name="Zhang T."/>
            <person name="Gao T."/>
            <person name="Zhang H."/>
        </authorList>
    </citation>
    <scope>NUCLEOTIDE SEQUENCE</scope>
    <source>
        <strain evidence="8">KEN8</strain>
    </source>
</reference>
<name>A0AAW2NIL7_9LAMI</name>
<reference evidence="8" key="1">
    <citation type="submission" date="2020-06" db="EMBL/GenBank/DDBJ databases">
        <authorList>
            <person name="Li T."/>
            <person name="Hu X."/>
            <person name="Zhang T."/>
            <person name="Song X."/>
            <person name="Zhang H."/>
            <person name="Dai N."/>
            <person name="Sheng W."/>
            <person name="Hou X."/>
            <person name="Wei L."/>
        </authorList>
    </citation>
    <scope>NUCLEOTIDE SEQUENCE</scope>
    <source>
        <strain evidence="8">KEN8</strain>
        <tissue evidence="8">Leaf</tissue>
    </source>
</reference>
<dbReference type="InterPro" id="IPR036397">
    <property type="entry name" value="RNaseH_sf"/>
</dbReference>
<accession>A0AAW2NIL7</accession>
<evidence type="ECO:0000256" key="5">
    <source>
        <dbReference type="ARBA" id="ARBA00023242"/>
    </source>
</evidence>
<feature type="region of interest" description="Disordered" evidence="6">
    <location>
        <begin position="288"/>
        <end position="331"/>
    </location>
</feature>
<evidence type="ECO:0000256" key="4">
    <source>
        <dbReference type="ARBA" id="ARBA00023163"/>
    </source>
</evidence>
<dbReference type="InterPro" id="IPR015300">
    <property type="entry name" value="DNA-bd_pseudobarrel_sf"/>
</dbReference>
<proteinExistence type="predicted"/>
<dbReference type="GO" id="GO:0005634">
    <property type="term" value="C:nucleus"/>
    <property type="evidence" value="ECO:0007669"/>
    <property type="project" value="UniProtKB-SubCell"/>
</dbReference>
<evidence type="ECO:0000259" key="7">
    <source>
        <dbReference type="Pfam" id="PF13456"/>
    </source>
</evidence>
<comment type="caution">
    <text evidence="8">The sequence shown here is derived from an EMBL/GenBank/DDBJ whole genome shotgun (WGS) entry which is preliminary data.</text>
</comment>
<evidence type="ECO:0000256" key="1">
    <source>
        <dbReference type="ARBA" id="ARBA00004123"/>
    </source>
</evidence>
<dbReference type="SUPFAM" id="SSF101936">
    <property type="entry name" value="DNA-binding pseudobarrel domain"/>
    <property type="match status" value="1"/>
</dbReference>
<dbReference type="SUPFAM" id="SSF53098">
    <property type="entry name" value="Ribonuclease H-like"/>
    <property type="match status" value="1"/>
</dbReference>
<organism evidence="8">
    <name type="scientific">Sesamum calycinum</name>
    <dbReference type="NCBI Taxonomy" id="2727403"/>
    <lineage>
        <taxon>Eukaryota</taxon>
        <taxon>Viridiplantae</taxon>
        <taxon>Streptophyta</taxon>
        <taxon>Embryophyta</taxon>
        <taxon>Tracheophyta</taxon>
        <taxon>Spermatophyta</taxon>
        <taxon>Magnoliopsida</taxon>
        <taxon>eudicotyledons</taxon>
        <taxon>Gunneridae</taxon>
        <taxon>Pentapetalae</taxon>
        <taxon>asterids</taxon>
        <taxon>lamiids</taxon>
        <taxon>Lamiales</taxon>
        <taxon>Pedaliaceae</taxon>
        <taxon>Sesamum</taxon>
    </lineage>
</organism>
<feature type="compositionally biased region" description="Basic residues" evidence="6">
    <location>
        <begin position="288"/>
        <end position="297"/>
    </location>
</feature>
<dbReference type="InterPro" id="IPR002156">
    <property type="entry name" value="RNaseH_domain"/>
</dbReference>
<dbReference type="PANTHER" id="PTHR31541">
    <property type="entry name" value="B3 DOMAIN PLANT PROTEIN-RELATED"/>
    <property type="match status" value="1"/>
</dbReference>
<dbReference type="InterPro" id="IPR012337">
    <property type="entry name" value="RNaseH-like_sf"/>
</dbReference>
<dbReference type="PANTHER" id="PTHR31541:SF60">
    <property type="entry name" value="TF-B3 DOMAIN-CONTAINING PROTEIN"/>
    <property type="match status" value="1"/>
</dbReference>